<comment type="caution">
    <text evidence="1">The sequence shown here is derived from an EMBL/GenBank/DDBJ whole genome shotgun (WGS) entry which is preliminary data.</text>
</comment>
<dbReference type="EMBL" id="MEUI01000033">
    <property type="protein sequence ID" value="OGC33519.1"/>
    <property type="molecule type" value="Genomic_DNA"/>
</dbReference>
<reference evidence="1 2" key="1">
    <citation type="journal article" date="2016" name="Nat. Commun.">
        <title>Thousands of microbial genomes shed light on interconnected biogeochemical processes in an aquifer system.</title>
        <authorList>
            <person name="Anantharaman K."/>
            <person name="Brown C.T."/>
            <person name="Hug L.A."/>
            <person name="Sharon I."/>
            <person name="Castelle C.J."/>
            <person name="Probst A.J."/>
            <person name="Thomas B.C."/>
            <person name="Singh A."/>
            <person name="Wilkins M.J."/>
            <person name="Karaoz U."/>
            <person name="Brodie E.L."/>
            <person name="Williams K.H."/>
            <person name="Hubbard S.S."/>
            <person name="Banfield J.F."/>
        </authorList>
    </citation>
    <scope>NUCLEOTIDE SEQUENCE [LARGE SCALE GENOMIC DNA]</scope>
</reference>
<proteinExistence type="predicted"/>
<name>A0A1F4TLT4_UNCSA</name>
<accession>A0A1F4TLT4</accession>
<dbReference type="Proteomes" id="UP000177309">
    <property type="component" value="Unassembled WGS sequence"/>
</dbReference>
<gene>
    <name evidence="1" type="ORF">A2462_08900</name>
</gene>
<organism evidence="1 2">
    <name type="scientific">candidate division WOR-1 bacterium RIFOXYC2_FULL_41_25</name>
    <dbReference type="NCBI Taxonomy" id="1802586"/>
    <lineage>
        <taxon>Bacteria</taxon>
        <taxon>Bacillati</taxon>
        <taxon>Saganbacteria</taxon>
    </lineage>
</organism>
<evidence type="ECO:0000313" key="2">
    <source>
        <dbReference type="Proteomes" id="UP000177309"/>
    </source>
</evidence>
<dbReference type="AlphaFoldDB" id="A0A1F4TLT4"/>
<evidence type="ECO:0000313" key="1">
    <source>
        <dbReference type="EMBL" id="OGC33519.1"/>
    </source>
</evidence>
<sequence>MALRPIIDRDPGTGQKKSPQRLLTVAANIPNEKKTYTLENLKALADTRLRSQPVSSVVLGSQQAGLAIRPAENITSREVTPPETTKIKGLRLFPNYDLYLDGVRYKDVPRGIKILVERAALHLANKGIGKSGWAFKSSMLDFFKEIYVVLYAPITMLVSWLRQQLRTLIPILKVTARPMLELSLFSTATPYKLSLTKLENHWQLTVHSDEESIFKDGFLTTWCQASPLERLGEMGDKGVIVGQDNPQFLPELGVNQRLHIVVAPTDSLV</sequence>
<protein>
    <submittedName>
        <fullName evidence="1">Uncharacterized protein</fullName>
    </submittedName>
</protein>